<proteinExistence type="inferred from homology"/>
<dbReference type="Pfam" id="PF00889">
    <property type="entry name" value="EF_TS"/>
    <property type="match status" value="1"/>
</dbReference>
<evidence type="ECO:0000256" key="3">
    <source>
        <dbReference type="HAMAP-Rule" id="MF_03135"/>
    </source>
</evidence>
<gene>
    <name evidence="3" type="primary">TSF1</name>
    <name evidence="5" type="ORF">TAPDE_001973</name>
</gene>
<keyword evidence="3" id="KW-0496">Mitochondrion</keyword>
<organism evidence="5 6">
    <name type="scientific">Taphrina deformans (strain PYCC 5710 / ATCC 11124 / CBS 356.35 / IMI 108563 / JCM 9778 / NBRC 8474)</name>
    <name type="common">Peach leaf curl fungus</name>
    <name type="synonym">Lalaria deformans</name>
    <dbReference type="NCBI Taxonomy" id="1097556"/>
    <lineage>
        <taxon>Eukaryota</taxon>
        <taxon>Fungi</taxon>
        <taxon>Dikarya</taxon>
        <taxon>Ascomycota</taxon>
        <taxon>Taphrinomycotina</taxon>
        <taxon>Taphrinomycetes</taxon>
        <taxon>Taphrinales</taxon>
        <taxon>Taphrinaceae</taxon>
        <taxon>Taphrina</taxon>
    </lineage>
</organism>
<dbReference type="GO" id="GO:0070125">
    <property type="term" value="P:mitochondrial translational elongation"/>
    <property type="evidence" value="ECO:0007669"/>
    <property type="project" value="TreeGrafter"/>
</dbReference>
<sequence>MLVSSFCRRSCLTTRLYSTGAKPLTTIQLIKKLREELQAPLNLVKSAVSAAEPSGNYESALAILKKEMIKRGEKLVAKSADRAATEGWVIAARSGDGTAGSLSVLNCETDFVAKSSKVVELASKVGQRLAVSAKSDDTPKDRHRDMPQEEIDNVTLEGVSLKEALTQSMSVYGESMRMTRASTSSIKHAKMTAIGIHCHGGPTLTQDVYLGRMGAMINIVTANQTTKEMADELAREVVAQNPDSMEEFWALEKVGDPQQRTVRQWAGDDVEIVSWTRLER</sequence>
<dbReference type="PANTHER" id="PTHR11741:SF0">
    <property type="entry name" value="ELONGATION FACTOR TS, MITOCHONDRIAL"/>
    <property type="match status" value="1"/>
</dbReference>
<evidence type="ECO:0000259" key="4">
    <source>
        <dbReference type="Pfam" id="PF00889"/>
    </source>
</evidence>
<keyword evidence="6" id="KW-1185">Reference proteome</keyword>
<evidence type="ECO:0000256" key="1">
    <source>
        <dbReference type="ARBA" id="ARBA00022768"/>
    </source>
</evidence>
<keyword evidence="1 3" id="KW-0251">Elongation factor</keyword>
<dbReference type="InterPro" id="IPR014039">
    <property type="entry name" value="Transl_elong_EFTs/EF1B_dimer"/>
</dbReference>
<dbReference type="InterPro" id="IPR001816">
    <property type="entry name" value="Transl_elong_EFTs/EF1B"/>
</dbReference>
<dbReference type="AlphaFoldDB" id="R4XCF0"/>
<protein>
    <recommendedName>
        <fullName evidence="3">Elongation factor Ts, mitochondrial</fullName>
        <shortName evidence="3">EF-Ts</shortName>
        <shortName evidence="3">EF-TsMt</shortName>
    </recommendedName>
</protein>
<dbReference type="OrthoDB" id="277235at2759"/>
<evidence type="ECO:0000256" key="2">
    <source>
        <dbReference type="ARBA" id="ARBA00022917"/>
    </source>
</evidence>
<dbReference type="STRING" id="1097556.R4XCF0"/>
<dbReference type="GO" id="GO:0005739">
    <property type="term" value="C:mitochondrion"/>
    <property type="evidence" value="ECO:0007669"/>
    <property type="project" value="UniProtKB-SubCell"/>
</dbReference>
<keyword evidence="2 3" id="KW-0648">Protein biosynthesis</keyword>
<feature type="domain" description="Translation elongation factor EFTs/EF1B dimerisation" evidence="4">
    <location>
        <begin position="104"/>
        <end position="246"/>
    </location>
</feature>
<comment type="function">
    <text evidence="3">Associates with the EF-Tu.GDP complex and induces the exchange of GDP to GTP. It remains bound to the aminoacyl-tRNA.EF-Tu.GTP complex up to the GTP hydrolysis stage on the ribosome.</text>
</comment>
<comment type="similarity">
    <text evidence="3">Belongs to the EF-Ts family.</text>
</comment>
<dbReference type="VEuPathDB" id="FungiDB:TAPDE_001973"/>
<dbReference type="SUPFAM" id="SSF54713">
    <property type="entry name" value="Elongation factor Ts (EF-Ts), dimerisation domain"/>
    <property type="match status" value="1"/>
</dbReference>
<dbReference type="InterPro" id="IPR036402">
    <property type="entry name" value="EF-Ts_dimer_sf"/>
</dbReference>
<comment type="subcellular location">
    <subcellularLocation>
        <location evidence="3">Mitochondrion</location>
    </subcellularLocation>
</comment>
<dbReference type="Proteomes" id="UP000013776">
    <property type="component" value="Unassembled WGS sequence"/>
</dbReference>
<name>R4XCF0_TAPDE</name>
<evidence type="ECO:0000313" key="5">
    <source>
        <dbReference type="EMBL" id="CCG82046.1"/>
    </source>
</evidence>
<comment type="caution">
    <text evidence="5">The sequence shown here is derived from an EMBL/GenBank/DDBJ whole genome shotgun (WGS) entry which is preliminary data.</text>
</comment>
<dbReference type="PANTHER" id="PTHR11741">
    <property type="entry name" value="ELONGATION FACTOR TS"/>
    <property type="match status" value="1"/>
</dbReference>
<dbReference type="eggNOG" id="KOG1071">
    <property type="taxonomic scope" value="Eukaryota"/>
</dbReference>
<dbReference type="GO" id="GO:0003746">
    <property type="term" value="F:translation elongation factor activity"/>
    <property type="evidence" value="ECO:0007669"/>
    <property type="project" value="UniProtKB-UniRule"/>
</dbReference>
<dbReference type="Gene3D" id="1.10.8.10">
    <property type="entry name" value="DNA helicase RuvA subunit, C-terminal domain"/>
    <property type="match status" value="1"/>
</dbReference>
<evidence type="ECO:0000313" key="6">
    <source>
        <dbReference type="Proteomes" id="UP000013776"/>
    </source>
</evidence>
<accession>R4XCF0</accession>
<dbReference type="EMBL" id="CAHR02000068">
    <property type="protein sequence ID" value="CCG82046.1"/>
    <property type="molecule type" value="Genomic_DNA"/>
</dbReference>
<dbReference type="HAMAP" id="MF_00050">
    <property type="entry name" value="EF_Ts"/>
    <property type="match status" value="1"/>
</dbReference>
<dbReference type="Gene3D" id="3.30.479.20">
    <property type="entry name" value="Elongation factor Ts, dimerisation domain"/>
    <property type="match status" value="1"/>
</dbReference>
<reference evidence="5 6" key="1">
    <citation type="journal article" date="2013" name="MBio">
        <title>Genome sequencing of the plant pathogen Taphrina deformans, the causal agent of peach leaf curl.</title>
        <authorList>
            <person name="Cisse O.H."/>
            <person name="Almeida J.M.G.C.F."/>
            <person name="Fonseca A."/>
            <person name="Kumar A.A."/>
            <person name="Salojaervi J."/>
            <person name="Overmyer K."/>
            <person name="Hauser P.M."/>
            <person name="Pagni M."/>
        </authorList>
    </citation>
    <scope>NUCLEOTIDE SEQUENCE [LARGE SCALE GENOMIC DNA]</scope>
    <source>
        <strain evidence="6">PYCC 5710 / ATCC 11124 / CBS 356.35 / IMI 108563 / JCM 9778 / NBRC 8474</strain>
    </source>
</reference>